<organism evidence="1 2">
    <name type="scientific">Aquibacillus salsiterrae</name>
    <dbReference type="NCBI Taxonomy" id="2950439"/>
    <lineage>
        <taxon>Bacteria</taxon>
        <taxon>Bacillati</taxon>
        <taxon>Bacillota</taxon>
        <taxon>Bacilli</taxon>
        <taxon>Bacillales</taxon>
        <taxon>Bacillaceae</taxon>
        <taxon>Aquibacillus</taxon>
    </lineage>
</organism>
<comment type="caution">
    <text evidence="1">The sequence shown here is derived from an EMBL/GenBank/DDBJ whole genome shotgun (WGS) entry which is preliminary data.</text>
</comment>
<proteinExistence type="predicted"/>
<name>A0A9X3WHZ7_9BACI</name>
<accession>A0A9X3WHZ7</accession>
<keyword evidence="2" id="KW-1185">Reference proteome</keyword>
<sequence>MVDYIKFDRIQTGDMDGKAGVFIGNNKVSGGGSGKAVQSIGNITGSYNSFDNSFFYLFDDDWVDAPEVSKSVNLKMCKRKAKKVKK</sequence>
<evidence type="ECO:0000313" key="2">
    <source>
        <dbReference type="Proteomes" id="UP001145069"/>
    </source>
</evidence>
<dbReference type="Proteomes" id="UP001145069">
    <property type="component" value="Unassembled WGS sequence"/>
</dbReference>
<gene>
    <name evidence="1" type="ORF">NC799_10840</name>
</gene>
<dbReference type="AlphaFoldDB" id="A0A9X3WHZ7"/>
<reference evidence="1" key="1">
    <citation type="submission" date="2022-06" db="EMBL/GenBank/DDBJ databases">
        <title>Aquibacillus sp. a new bacterium isolated from soil saline samples.</title>
        <authorList>
            <person name="Galisteo C."/>
            <person name="De La Haba R."/>
            <person name="Sanchez-Porro C."/>
            <person name="Ventosa A."/>
        </authorList>
    </citation>
    <scope>NUCLEOTIDE SEQUENCE</scope>
    <source>
        <strain evidence="1">3ASR75-54</strain>
    </source>
</reference>
<dbReference type="EMBL" id="JAMQKC010000008">
    <property type="protein sequence ID" value="MDC3417391.1"/>
    <property type="molecule type" value="Genomic_DNA"/>
</dbReference>
<evidence type="ECO:0008006" key="3">
    <source>
        <dbReference type="Google" id="ProtNLM"/>
    </source>
</evidence>
<protein>
    <recommendedName>
        <fullName evidence="3">Spore germination protein</fullName>
    </recommendedName>
</protein>
<evidence type="ECO:0000313" key="1">
    <source>
        <dbReference type="EMBL" id="MDC3417391.1"/>
    </source>
</evidence>
<dbReference type="RefSeq" id="WP_272446457.1">
    <property type="nucleotide sequence ID" value="NZ_JAMQKC010000008.1"/>
</dbReference>